<dbReference type="PROSITE" id="PS50088">
    <property type="entry name" value="ANK_REPEAT"/>
    <property type="match status" value="4"/>
</dbReference>
<evidence type="ECO:0000256" key="1">
    <source>
        <dbReference type="ARBA" id="ARBA00022737"/>
    </source>
</evidence>
<dbReference type="InterPro" id="IPR027417">
    <property type="entry name" value="P-loop_NTPase"/>
</dbReference>
<feature type="repeat" description="ANK" evidence="2">
    <location>
        <begin position="1025"/>
        <end position="1051"/>
    </location>
</feature>
<evidence type="ECO:0000256" key="2">
    <source>
        <dbReference type="PROSITE-ProRule" id="PRU00023"/>
    </source>
</evidence>
<dbReference type="Pfam" id="PF24883">
    <property type="entry name" value="NPHP3_N"/>
    <property type="match status" value="1"/>
</dbReference>
<name>A0A0C9VZ15_9AGAM</name>
<dbReference type="PANTHER" id="PTHR10039">
    <property type="entry name" value="AMELOGENIN"/>
    <property type="match status" value="1"/>
</dbReference>
<dbReference type="Gene3D" id="3.40.50.300">
    <property type="entry name" value="P-loop containing nucleotide triphosphate hydrolases"/>
    <property type="match status" value="1"/>
</dbReference>
<dbReference type="InterPro" id="IPR002110">
    <property type="entry name" value="Ankyrin_rpt"/>
</dbReference>
<dbReference type="InterPro" id="IPR036770">
    <property type="entry name" value="Ankyrin_rpt-contain_sf"/>
</dbReference>
<dbReference type="Pfam" id="PF12796">
    <property type="entry name" value="Ank_2"/>
    <property type="match status" value="3"/>
</dbReference>
<dbReference type="PANTHER" id="PTHR10039:SF16">
    <property type="entry name" value="GPI INOSITOL-DEACYLASE"/>
    <property type="match status" value="1"/>
</dbReference>
<evidence type="ECO:0000313" key="5">
    <source>
        <dbReference type="Proteomes" id="UP000053820"/>
    </source>
</evidence>
<dbReference type="InterPro" id="IPR056884">
    <property type="entry name" value="NPHP3-like_N"/>
</dbReference>
<sequence>MDLPSTTTTVSEFIQAAARAFNILLKYCVANTAVTQRSHKQITDDVELILDAAKVVDGIAKKHPSSLGIRAQQAILDEWSKTDGSPAQCKKALDELLSWLEGLVPPENPRKFVLVAGEKMVTATLYAFDPHMRYFRNIVPTHRLNPAYNPITAEQRDSLMEVLKWFDGVDCTVKHENTLTQRQEATGEWLFDEKLYIDWRSSTTEFLWLNGKPGAGKSVLASVVIDHLSRNLKQDETLAYFYCDFRNFRCTSAMEVLRSLIAQLFRQAKANWLPSFSELEDRKGRGAGPPTDVNILSGLLRRAANLHSRPIIVIDALDECDDLPKLLHALVGLNDGHCRFFVTSRTAISINEAFTGLPTISLSDKAKAVHDDMKSHIETELESRDRLKKLKNDLKEKIRVRLMEKADGMFRWVQCQLDRLNDCWSPGDINEVLDTLPTTLYETYERILSTIDRKEFDSRIARRALMWLVSALEPLRLSSLAQALTINSATLKWDPDIAPMCATDILVICRSLVIYDEEREIVSLSHYSVKEYLTSALAADSKYFVELPSASLELASVSIQSLILLGHQPDDVDPHMIAYTLFSGLRHLADCAPTENESLLRLLFALQDQIPNIRRQSKAVLQALWSWRHEDWYYLTEFTQPALYIIIRFGHLSLVQHYLDHHPVHATETDNPLVYAVYSGDIPRVRMLLDAGLDINLHGEFCFFRRWIRVLPLIAALKIPGVKHREELIRFLLARGSRIPEDIIHTALRRRSGELCPPSVIRVLLDYGADARSLADNGDNPLHSLVCEHRTPHTDILEILHLLVEAGCDPTASGSGGLSFLQLAIRMGHESVVRWLVESSVQLPPFPILDAVRNPDVTLTMLHLLIEQGVDVDVSDHEGNSALHVFLCGNAMEYHDTEVMRLLVDRGCKIDSKNNAGETPMHVAAQRGDSSAVDFLVDEGASIPEDIVNYTAKGAHENPQVLVDLVLKHGASVHGHNTDDGTPLHSLLRSYTFYGNIDSDMKDSLREAVQVLLDNGCNIHAVDLSGDTPLHIAARNGLASIVRYLLDRGAQPGANIIWAVAQNVHSSLREISRMLLLRVTHSSNKLFLRDTKGNSLLHVLCEQLRNGHHFTNKPDDGFVERVQLLQEAGYDLDGCANATNNQGDTPLQIALQHSQTTICPQTISYLVGIGAKFSRVKYLFLDNFAWASHLPWYPDIVEACRDALARPRTTSRDVLHVYRLLLRQRLPPAVIKVIMNMAEYWVVKSIVHNDLALINQENSKPISLPAVTEDVRGWTPRRLVFSCKPRGSEYSIVVALDANEHRLLEGRSLSDWAYLRIKHEGALYSLPCRLRVENSPGIPAKTTYAIWDDRLARDESWGKEIAVKDLTADDMVLVNIFQTSSGVALDFVQIDMYWD</sequence>
<reference evidence="4 5" key="1">
    <citation type="submission" date="2014-04" db="EMBL/GenBank/DDBJ databases">
        <title>Evolutionary Origins and Diversification of the Mycorrhizal Mutualists.</title>
        <authorList>
            <consortium name="DOE Joint Genome Institute"/>
            <consortium name="Mycorrhizal Genomics Consortium"/>
            <person name="Kohler A."/>
            <person name="Kuo A."/>
            <person name="Nagy L.G."/>
            <person name="Floudas D."/>
            <person name="Copeland A."/>
            <person name="Barry K.W."/>
            <person name="Cichocki N."/>
            <person name="Veneault-Fourrey C."/>
            <person name="LaButti K."/>
            <person name="Lindquist E.A."/>
            <person name="Lipzen A."/>
            <person name="Lundell T."/>
            <person name="Morin E."/>
            <person name="Murat C."/>
            <person name="Riley R."/>
            <person name="Ohm R."/>
            <person name="Sun H."/>
            <person name="Tunlid A."/>
            <person name="Henrissat B."/>
            <person name="Grigoriev I.V."/>
            <person name="Hibbett D.S."/>
            <person name="Martin F."/>
        </authorList>
    </citation>
    <scope>NUCLEOTIDE SEQUENCE [LARGE SCALE GENOMIC DNA]</scope>
    <source>
        <strain evidence="4 5">MD-312</strain>
    </source>
</reference>
<keyword evidence="1" id="KW-0677">Repeat</keyword>
<protein>
    <recommendedName>
        <fullName evidence="3">Nephrocystin 3-like N-terminal domain-containing protein</fullName>
    </recommendedName>
</protein>
<feature type="repeat" description="ANK" evidence="2">
    <location>
        <begin position="668"/>
        <end position="700"/>
    </location>
</feature>
<dbReference type="Proteomes" id="UP000053820">
    <property type="component" value="Unassembled WGS sequence"/>
</dbReference>
<proteinExistence type="predicted"/>
<evidence type="ECO:0000259" key="3">
    <source>
        <dbReference type="Pfam" id="PF24883"/>
    </source>
</evidence>
<gene>
    <name evidence="4" type="ORF">HYDPIDRAFT_29421</name>
</gene>
<organism evidence="4 5">
    <name type="scientific">Hydnomerulius pinastri MD-312</name>
    <dbReference type="NCBI Taxonomy" id="994086"/>
    <lineage>
        <taxon>Eukaryota</taxon>
        <taxon>Fungi</taxon>
        <taxon>Dikarya</taxon>
        <taxon>Basidiomycota</taxon>
        <taxon>Agaricomycotina</taxon>
        <taxon>Agaricomycetes</taxon>
        <taxon>Agaricomycetidae</taxon>
        <taxon>Boletales</taxon>
        <taxon>Boletales incertae sedis</taxon>
        <taxon>Leucogyrophana</taxon>
    </lineage>
</organism>
<keyword evidence="5" id="KW-1185">Reference proteome</keyword>
<dbReference type="Gene3D" id="1.25.40.20">
    <property type="entry name" value="Ankyrin repeat-containing domain"/>
    <property type="match status" value="3"/>
</dbReference>
<feature type="repeat" description="ANK" evidence="2">
    <location>
        <begin position="916"/>
        <end position="943"/>
    </location>
</feature>
<dbReference type="SMART" id="SM00248">
    <property type="entry name" value="ANK"/>
    <property type="match status" value="9"/>
</dbReference>
<accession>A0A0C9VZ15</accession>
<feature type="domain" description="Nephrocystin 3-like N-terminal" evidence="3">
    <location>
        <begin position="186"/>
        <end position="345"/>
    </location>
</feature>
<dbReference type="SUPFAM" id="SSF48403">
    <property type="entry name" value="Ankyrin repeat"/>
    <property type="match status" value="2"/>
</dbReference>
<dbReference type="SUPFAM" id="SSF52540">
    <property type="entry name" value="P-loop containing nucleoside triphosphate hydrolases"/>
    <property type="match status" value="1"/>
</dbReference>
<evidence type="ECO:0000313" key="4">
    <source>
        <dbReference type="EMBL" id="KIJ63625.1"/>
    </source>
</evidence>
<feature type="repeat" description="ANK" evidence="2">
    <location>
        <begin position="878"/>
        <end position="915"/>
    </location>
</feature>
<keyword evidence="2" id="KW-0040">ANK repeat</keyword>
<dbReference type="PROSITE" id="PS50297">
    <property type="entry name" value="ANK_REP_REGION"/>
    <property type="match status" value="3"/>
</dbReference>
<dbReference type="EMBL" id="KN839850">
    <property type="protein sequence ID" value="KIJ63625.1"/>
    <property type="molecule type" value="Genomic_DNA"/>
</dbReference>
<dbReference type="OrthoDB" id="3036502at2759"/>
<dbReference type="HOGENOM" id="CLU_005181_0_0_1"/>